<gene>
    <name evidence="2" type="ORF">Srubr_02590</name>
</gene>
<accession>A0ABQ3R3L6</accession>
<evidence type="ECO:0000313" key="3">
    <source>
        <dbReference type="Proteomes" id="UP000646738"/>
    </source>
</evidence>
<reference evidence="3" key="1">
    <citation type="submission" date="2023-07" db="EMBL/GenBank/DDBJ databases">
        <title>Whole genome shotgun sequence of Streptomyces achromogenes subsp. rubradiris NBRC 14000.</title>
        <authorList>
            <person name="Komaki H."/>
            <person name="Tamura T."/>
        </authorList>
    </citation>
    <scope>NUCLEOTIDE SEQUENCE [LARGE SCALE GENOMIC DNA]</scope>
    <source>
        <strain evidence="3">NBRC 14000</strain>
    </source>
</reference>
<evidence type="ECO:0000313" key="2">
    <source>
        <dbReference type="EMBL" id="GHI50413.1"/>
    </source>
</evidence>
<sequence>MRRRTTAVTALLTAMLALAGCGESGGETAKTKPSPTPTVDKRETFLTAARSAGIQSWIDKPPSDEELAALPGQWCAGLEQGHSVNWLFGEGGLYPYGSDWGTPKDAAYELLVMGVRVYCPKHQGQVKKELREMGEY</sequence>
<keyword evidence="3" id="KW-1185">Reference proteome</keyword>
<feature type="chain" id="PRO_5046658208" description="DUF732 domain-containing protein" evidence="1">
    <location>
        <begin position="20"/>
        <end position="136"/>
    </location>
</feature>
<dbReference type="RefSeq" id="WP_189999701.1">
    <property type="nucleotide sequence ID" value="NZ_BNCB01000032.1"/>
</dbReference>
<name>A0ABQ3R3L6_STRRR</name>
<dbReference type="PROSITE" id="PS51257">
    <property type="entry name" value="PROKAR_LIPOPROTEIN"/>
    <property type="match status" value="1"/>
</dbReference>
<keyword evidence="1" id="KW-0732">Signal</keyword>
<proteinExistence type="predicted"/>
<evidence type="ECO:0000256" key="1">
    <source>
        <dbReference type="SAM" id="SignalP"/>
    </source>
</evidence>
<dbReference type="EMBL" id="BNEA01000001">
    <property type="protein sequence ID" value="GHI50413.1"/>
    <property type="molecule type" value="Genomic_DNA"/>
</dbReference>
<protein>
    <recommendedName>
        <fullName evidence="4">DUF732 domain-containing protein</fullName>
    </recommendedName>
</protein>
<dbReference type="Proteomes" id="UP000646738">
    <property type="component" value="Unassembled WGS sequence"/>
</dbReference>
<organism evidence="2 3">
    <name type="scientific">Streptomyces rubradiris</name>
    <name type="common">Streptomyces achromogenes subsp. rubradiris</name>
    <dbReference type="NCBI Taxonomy" id="285531"/>
    <lineage>
        <taxon>Bacteria</taxon>
        <taxon>Bacillati</taxon>
        <taxon>Actinomycetota</taxon>
        <taxon>Actinomycetes</taxon>
        <taxon>Kitasatosporales</taxon>
        <taxon>Streptomycetaceae</taxon>
        <taxon>Streptomyces</taxon>
    </lineage>
</organism>
<comment type="caution">
    <text evidence="2">The sequence shown here is derived from an EMBL/GenBank/DDBJ whole genome shotgun (WGS) entry which is preliminary data.</text>
</comment>
<evidence type="ECO:0008006" key="4">
    <source>
        <dbReference type="Google" id="ProtNLM"/>
    </source>
</evidence>
<feature type="signal peptide" evidence="1">
    <location>
        <begin position="1"/>
        <end position="19"/>
    </location>
</feature>